<name>A0ABD3GG01_9MARC</name>
<evidence type="ECO:0000313" key="1">
    <source>
        <dbReference type="EMBL" id="KAL3677000.1"/>
    </source>
</evidence>
<dbReference type="Gene3D" id="3.60.10.10">
    <property type="entry name" value="Endonuclease/exonuclease/phosphatase"/>
    <property type="match status" value="2"/>
</dbReference>
<evidence type="ECO:0008006" key="3">
    <source>
        <dbReference type="Google" id="ProtNLM"/>
    </source>
</evidence>
<dbReference type="Proteomes" id="UP001633002">
    <property type="component" value="Unassembled WGS sequence"/>
</dbReference>
<dbReference type="PANTHER" id="PTHR19446">
    <property type="entry name" value="REVERSE TRANSCRIPTASES"/>
    <property type="match status" value="1"/>
</dbReference>
<evidence type="ECO:0000313" key="2">
    <source>
        <dbReference type="Proteomes" id="UP001633002"/>
    </source>
</evidence>
<gene>
    <name evidence="1" type="ORF">R1sor_026948</name>
</gene>
<dbReference type="EMBL" id="JBJQOH010000008">
    <property type="protein sequence ID" value="KAL3677000.1"/>
    <property type="molecule type" value="Genomic_DNA"/>
</dbReference>
<organism evidence="1 2">
    <name type="scientific">Riccia sorocarpa</name>
    <dbReference type="NCBI Taxonomy" id="122646"/>
    <lineage>
        <taxon>Eukaryota</taxon>
        <taxon>Viridiplantae</taxon>
        <taxon>Streptophyta</taxon>
        <taxon>Embryophyta</taxon>
        <taxon>Marchantiophyta</taxon>
        <taxon>Marchantiopsida</taxon>
        <taxon>Marchantiidae</taxon>
        <taxon>Marchantiales</taxon>
        <taxon>Ricciaceae</taxon>
        <taxon>Riccia</taxon>
    </lineage>
</organism>
<dbReference type="InterPro" id="IPR036691">
    <property type="entry name" value="Endo/exonu/phosph_ase_sf"/>
</dbReference>
<dbReference type="AlphaFoldDB" id="A0ABD3GG01"/>
<protein>
    <recommendedName>
        <fullName evidence="3">Endonuclease/exonuclease/phosphatase domain-containing protein</fullName>
    </recommendedName>
</protein>
<keyword evidence="2" id="KW-1185">Reference proteome</keyword>
<comment type="caution">
    <text evidence="1">The sequence shown here is derived from an EMBL/GenBank/DDBJ whole genome shotgun (WGS) entry which is preliminary data.</text>
</comment>
<sequence>MKLVIGSYNVRGLGAKTARTKLKNVIQTTRPFLDILAVQEHKLRDTNIQFFTTNIWPQARVFHLPAADGAHAQRNPHVNGGRGGVLLAISPTIAASVTDHGVLPQNGGLWIHIDAPNGLKKAGITSRPGQTGSQPTDGGRVLKRLDRIYTDSTLLPHLHNSDILPASELSDHLLVLTTFHLGPSKGYRKSNYRMNIANLHDPKLKENIKQLWIQWEQKYEATNTSPTVALKSCIKRVAKLCQLWGKKAASKKKDKYNRLQLKVHGLLLQLQADPSNIYTQIKLETAQNDLNLWETEKARWTQLHLDMKWEEEGQRSSKLFFNSIKARKRQTTVHALQDELGHTYSEQDDMLQLAAEYFQEILQEPAEDPLQQSAVHELLSKTSAQVSNEERLKLQKDFSTEEMHTAAKLLGRNKCPGPDGVHLEFFLLLWDTVAPLLTKATTEAFQQDSLLPSFNRGVITLLPKDGDATLL</sequence>
<dbReference type="SUPFAM" id="SSF56219">
    <property type="entry name" value="DNase I-like"/>
    <property type="match status" value="1"/>
</dbReference>
<proteinExistence type="predicted"/>
<reference evidence="1 2" key="1">
    <citation type="submission" date="2024-09" db="EMBL/GenBank/DDBJ databases">
        <title>Chromosome-scale assembly of Riccia sorocarpa.</title>
        <authorList>
            <person name="Paukszto L."/>
        </authorList>
    </citation>
    <scope>NUCLEOTIDE SEQUENCE [LARGE SCALE GENOMIC DNA]</scope>
    <source>
        <strain evidence="1">LP-2024</strain>
        <tissue evidence="1">Aerial parts of the thallus</tissue>
    </source>
</reference>
<accession>A0ABD3GG01</accession>